<comment type="cofactor">
    <cofactor evidence="1">
        <name>[4Fe-4S] cluster</name>
        <dbReference type="ChEBI" id="CHEBI:49883"/>
    </cofactor>
</comment>
<dbReference type="SMART" id="SM00729">
    <property type="entry name" value="Elp3"/>
    <property type="match status" value="1"/>
</dbReference>
<feature type="compositionally biased region" description="Basic and acidic residues" evidence="6">
    <location>
        <begin position="573"/>
        <end position="587"/>
    </location>
</feature>
<keyword evidence="7" id="KW-0472">Membrane</keyword>
<dbReference type="InterPro" id="IPR006158">
    <property type="entry name" value="Cobalamin-bd"/>
</dbReference>
<dbReference type="CDD" id="cd01335">
    <property type="entry name" value="Radical_SAM"/>
    <property type="match status" value="1"/>
</dbReference>
<keyword evidence="5" id="KW-0411">Iron-sulfur</keyword>
<keyword evidence="4" id="KW-0408">Iron</keyword>
<evidence type="ECO:0000256" key="5">
    <source>
        <dbReference type="ARBA" id="ARBA00023014"/>
    </source>
</evidence>
<evidence type="ECO:0000256" key="7">
    <source>
        <dbReference type="SAM" id="Phobius"/>
    </source>
</evidence>
<evidence type="ECO:0000256" key="1">
    <source>
        <dbReference type="ARBA" id="ARBA00001966"/>
    </source>
</evidence>
<evidence type="ECO:0000256" key="6">
    <source>
        <dbReference type="SAM" id="MobiDB-lite"/>
    </source>
</evidence>
<keyword evidence="2" id="KW-0949">S-adenosyl-L-methionine</keyword>
<protein>
    <recommendedName>
        <fullName evidence="8">Radical SAM core domain-containing protein</fullName>
    </recommendedName>
</protein>
<reference evidence="9" key="1">
    <citation type="submission" date="2019-08" db="EMBL/GenBank/DDBJ databases">
        <authorList>
            <person name="Kucharzyk K."/>
            <person name="Murdoch R.W."/>
            <person name="Higgins S."/>
            <person name="Loffler F."/>
        </authorList>
    </citation>
    <scope>NUCLEOTIDE SEQUENCE</scope>
</reference>
<dbReference type="InterPro" id="IPR051198">
    <property type="entry name" value="BchE-like"/>
</dbReference>
<evidence type="ECO:0000256" key="3">
    <source>
        <dbReference type="ARBA" id="ARBA00022723"/>
    </source>
</evidence>
<dbReference type="GO" id="GO:0003824">
    <property type="term" value="F:catalytic activity"/>
    <property type="evidence" value="ECO:0007669"/>
    <property type="project" value="InterPro"/>
</dbReference>
<dbReference type="SFLD" id="SFLDG01082">
    <property type="entry name" value="B12-binding_domain_containing"/>
    <property type="match status" value="1"/>
</dbReference>
<dbReference type="InterPro" id="IPR006638">
    <property type="entry name" value="Elp3/MiaA/NifB-like_rSAM"/>
</dbReference>
<dbReference type="Pfam" id="PF02310">
    <property type="entry name" value="B12-binding"/>
    <property type="match status" value="1"/>
</dbReference>
<sequence length="587" mass="67397">MKNKLDILLVNSVAPRQRIASDAALENGLAILRTYLESKGCLVEIVDDQRVTSVEDGVPQWCLDLLRNMINLQMKIYNRKLKFLWFIVMLLTWPVQALSLYYRKVYTRSRIDDIIKTIKDKDIEFLGVKVWYGDAFSWSNLLAARVREHCPNTVIIAGGPHVKVYGEDLLLNSDFDLAIMGPGEKVLEEMIVLRRQVKDKKEFLDAFQNGNDSSKLIKTGVYNENESIGDKYFTIPHYRPVDLEGKIYFHTLVDGFGCSWNRCSFCSHTRQTRPYQPRPASNIADEIQLLSRQGISFFRFSSSETPLEHGRRIAEEILKKDVNINFSMFARAVKVTPKVYEAYRCMIRAGLRAVFIGGETGHDYINEKIMNKGVTRKDLIDTMNCIKLAAADVGRNCKIGLSLIYPCPVTDGITLEDVFHENMLLIKASNPDTVIINPPGVFPKTQWMERADEYGFSVNPDFISTFMRYEYSIYKPTELWKDLGYSLQGMSSSDLLKETGKLRSEVLSLGIPTDISDEYLMMTEAIGYTTRQDLLKFKSRSLHDIMSGSSKYMKNIVREINERSRQMANQSQFRDDITWSRDNDRNT</sequence>
<dbReference type="SUPFAM" id="SSF102114">
    <property type="entry name" value="Radical SAM enzymes"/>
    <property type="match status" value="1"/>
</dbReference>
<gene>
    <name evidence="9" type="ORF">SDC9_03922</name>
</gene>
<dbReference type="InterPro" id="IPR058240">
    <property type="entry name" value="rSAM_sf"/>
</dbReference>
<feature type="transmembrane region" description="Helical" evidence="7">
    <location>
        <begin position="83"/>
        <end position="102"/>
    </location>
</feature>
<dbReference type="PROSITE" id="PS51918">
    <property type="entry name" value="RADICAL_SAM"/>
    <property type="match status" value="1"/>
</dbReference>
<dbReference type="AlphaFoldDB" id="A0A644SUL0"/>
<proteinExistence type="predicted"/>
<accession>A0A644SUL0</accession>
<keyword evidence="3" id="KW-0479">Metal-binding</keyword>
<dbReference type="InterPro" id="IPR013785">
    <property type="entry name" value="Aldolase_TIM"/>
</dbReference>
<dbReference type="SFLD" id="SFLDS00029">
    <property type="entry name" value="Radical_SAM"/>
    <property type="match status" value="1"/>
</dbReference>
<dbReference type="Gene3D" id="3.40.50.280">
    <property type="entry name" value="Cobalamin-binding domain"/>
    <property type="match status" value="1"/>
</dbReference>
<keyword evidence="7" id="KW-0812">Transmembrane</keyword>
<comment type="caution">
    <text evidence="9">The sequence shown here is derived from an EMBL/GenBank/DDBJ whole genome shotgun (WGS) entry which is preliminary data.</text>
</comment>
<dbReference type="EMBL" id="VSSQ01000007">
    <property type="protein sequence ID" value="MPL58390.1"/>
    <property type="molecule type" value="Genomic_DNA"/>
</dbReference>
<feature type="region of interest" description="Disordered" evidence="6">
    <location>
        <begin position="564"/>
        <end position="587"/>
    </location>
</feature>
<dbReference type="PANTHER" id="PTHR43409">
    <property type="entry name" value="ANAEROBIC MAGNESIUM-PROTOPORPHYRIN IX MONOMETHYL ESTER CYCLASE-RELATED"/>
    <property type="match status" value="1"/>
</dbReference>
<dbReference type="GO" id="GO:0031419">
    <property type="term" value="F:cobalamin binding"/>
    <property type="evidence" value="ECO:0007669"/>
    <property type="project" value="InterPro"/>
</dbReference>
<dbReference type="Pfam" id="PF04055">
    <property type="entry name" value="Radical_SAM"/>
    <property type="match status" value="1"/>
</dbReference>
<name>A0A644SUL0_9ZZZZ</name>
<evidence type="ECO:0000256" key="2">
    <source>
        <dbReference type="ARBA" id="ARBA00022691"/>
    </source>
</evidence>
<evidence type="ECO:0000313" key="9">
    <source>
        <dbReference type="EMBL" id="MPL58390.1"/>
    </source>
</evidence>
<dbReference type="InterPro" id="IPR007197">
    <property type="entry name" value="rSAM"/>
</dbReference>
<feature type="domain" description="Radical SAM core" evidence="8">
    <location>
        <begin position="242"/>
        <end position="476"/>
    </location>
</feature>
<keyword evidence="7" id="KW-1133">Transmembrane helix</keyword>
<dbReference type="Gene3D" id="3.20.20.70">
    <property type="entry name" value="Aldolase class I"/>
    <property type="match status" value="1"/>
</dbReference>
<dbReference type="GO" id="GO:0051536">
    <property type="term" value="F:iron-sulfur cluster binding"/>
    <property type="evidence" value="ECO:0007669"/>
    <property type="project" value="UniProtKB-KW"/>
</dbReference>
<organism evidence="9">
    <name type="scientific">bioreactor metagenome</name>
    <dbReference type="NCBI Taxonomy" id="1076179"/>
    <lineage>
        <taxon>unclassified sequences</taxon>
        <taxon>metagenomes</taxon>
        <taxon>ecological metagenomes</taxon>
    </lineage>
</organism>
<evidence type="ECO:0000256" key="4">
    <source>
        <dbReference type="ARBA" id="ARBA00023004"/>
    </source>
</evidence>
<dbReference type="GO" id="GO:0046872">
    <property type="term" value="F:metal ion binding"/>
    <property type="evidence" value="ECO:0007669"/>
    <property type="project" value="UniProtKB-KW"/>
</dbReference>
<evidence type="ECO:0000259" key="8">
    <source>
        <dbReference type="PROSITE" id="PS51918"/>
    </source>
</evidence>